<dbReference type="SUPFAM" id="SSF56112">
    <property type="entry name" value="Protein kinase-like (PK-like)"/>
    <property type="match status" value="1"/>
</dbReference>
<dbReference type="GO" id="GO:0007254">
    <property type="term" value="P:JNK cascade"/>
    <property type="evidence" value="ECO:0007669"/>
    <property type="project" value="TreeGrafter"/>
</dbReference>
<dbReference type="InterPro" id="IPR001245">
    <property type="entry name" value="Ser-Thr/Tyr_kinase_cat_dom"/>
</dbReference>
<dbReference type="OrthoDB" id="2352431at2759"/>
<dbReference type="InterPro" id="IPR011009">
    <property type="entry name" value="Kinase-like_dom_sf"/>
</dbReference>
<dbReference type="GO" id="GO:0005524">
    <property type="term" value="F:ATP binding"/>
    <property type="evidence" value="ECO:0007669"/>
    <property type="project" value="UniProtKB-KW"/>
</dbReference>
<name>A0A397IFR5_9GLOM</name>
<sequence>MATQKIEWNAKLKGVWDKTYFSLDFDIHKTVTEQEKYRKDIIENDSSLAENEKNFLFNEFQKVYDALRIGYNSVEKQQCNNCQNWHQATQYCEFCIRKYLENNFGNWTSGNSEIDKLIQECQQTTVSPVRVIEWISYDQFENINYLSKGGCATIYTAIWKDGGYNKWNSERQILERSGRHLIVLKRLNHSNNNNVRWFQEVTLSFTLDDTSEFLASCLGLTKDPTTQDYMLVSIYYNNDLRHFLKDNYQSLTLLEKYQISDNVYSLGIILWEVITGKTPFSDHEFNSDSDFALAIINGYRPKLYKNVPYEYATLMKQCWDANPDNRPDAETISKKLNSLIQSLYNEMDKQQEPTINNSKSNLTKDKSSEKIQTSKVYKFNISAQPRNATEEEQLEYETKQFDLEIPEVDREYGIAGPSNLEELKTFCCQNRIADIRTNNFP</sequence>
<dbReference type="GO" id="GO:0004709">
    <property type="term" value="F:MAP kinase kinase kinase activity"/>
    <property type="evidence" value="ECO:0007669"/>
    <property type="project" value="TreeGrafter"/>
</dbReference>
<evidence type="ECO:0000259" key="6">
    <source>
        <dbReference type="PROSITE" id="PS50011"/>
    </source>
</evidence>
<dbReference type="PANTHER" id="PTHR46716:SF1">
    <property type="entry name" value="MITOGEN-ACTIVATED PROTEIN KINASE KINASE KINASE 7"/>
    <property type="match status" value="1"/>
</dbReference>
<evidence type="ECO:0000313" key="8">
    <source>
        <dbReference type="Proteomes" id="UP000266861"/>
    </source>
</evidence>
<evidence type="ECO:0000256" key="4">
    <source>
        <dbReference type="ARBA" id="ARBA00022777"/>
    </source>
</evidence>
<organism evidence="7 8">
    <name type="scientific">Diversispora epigaea</name>
    <dbReference type="NCBI Taxonomy" id="1348612"/>
    <lineage>
        <taxon>Eukaryota</taxon>
        <taxon>Fungi</taxon>
        <taxon>Fungi incertae sedis</taxon>
        <taxon>Mucoromycota</taxon>
        <taxon>Glomeromycotina</taxon>
        <taxon>Glomeromycetes</taxon>
        <taxon>Diversisporales</taxon>
        <taxon>Diversisporaceae</taxon>
        <taxon>Diversispora</taxon>
    </lineage>
</organism>
<protein>
    <recommendedName>
        <fullName evidence="6">Protein kinase domain-containing protein</fullName>
    </recommendedName>
</protein>
<evidence type="ECO:0000256" key="2">
    <source>
        <dbReference type="ARBA" id="ARBA00022679"/>
    </source>
</evidence>
<keyword evidence="2" id="KW-0808">Transferase</keyword>
<dbReference type="Pfam" id="PF07714">
    <property type="entry name" value="PK_Tyr_Ser-Thr"/>
    <property type="match status" value="1"/>
</dbReference>
<evidence type="ECO:0000313" key="7">
    <source>
        <dbReference type="EMBL" id="RHZ74605.1"/>
    </source>
</evidence>
<dbReference type="AlphaFoldDB" id="A0A397IFR5"/>
<evidence type="ECO:0000256" key="1">
    <source>
        <dbReference type="ARBA" id="ARBA00022527"/>
    </source>
</evidence>
<dbReference type="EMBL" id="PQFF01000205">
    <property type="protein sequence ID" value="RHZ74605.1"/>
    <property type="molecule type" value="Genomic_DNA"/>
</dbReference>
<keyword evidence="1" id="KW-0723">Serine/threonine-protein kinase</keyword>
<keyword evidence="4" id="KW-0418">Kinase</keyword>
<dbReference type="STRING" id="1348612.A0A397IFR5"/>
<reference evidence="7 8" key="1">
    <citation type="submission" date="2018-08" db="EMBL/GenBank/DDBJ databases">
        <title>Genome and evolution of the arbuscular mycorrhizal fungus Diversispora epigaea (formerly Glomus versiforme) and its bacterial endosymbionts.</title>
        <authorList>
            <person name="Sun X."/>
            <person name="Fei Z."/>
            <person name="Harrison M."/>
        </authorList>
    </citation>
    <scope>NUCLEOTIDE SEQUENCE [LARGE SCALE GENOMIC DNA]</scope>
    <source>
        <strain evidence="7 8">IT104</strain>
    </source>
</reference>
<dbReference type="Gene3D" id="1.10.510.10">
    <property type="entry name" value="Transferase(Phosphotransferase) domain 1"/>
    <property type="match status" value="2"/>
</dbReference>
<dbReference type="InterPro" id="IPR000719">
    <property type="entry name" value="Prot_kinase_dom"/>
</dbReference>
<dbReference type="GO" id="GO:0006955">
    <property type="term" value="P:immune response"/>
    <property type="evidence" value="ECO:0007669"/>
    <property type="project" value="TreeGrafter"/>
</dbReference>
<keyword evidence="8" id="KW-1185">Reference proteome</keyword>
<dbReference type="Proteomes" id="UP000266861">
    <property type="component" value="Unassembled WGS sequence"/>
</dbReference>
<keyword evidence="5" id="KW-0067">ATP-binding</keyword>
<comment type="caution">
    <text evidence="7">The sequence shown here is derived from an EMBL/GenBank/DDBJ whole genome shotgun (WGS) entry which is preliminary data.</text>
</comment>
<accession>A0A397IFR5</accession>
<evidence type="ECO:0000256" key="3">
    <source>
        <dbReference type="ARBA" id="ARBA00022741"/>
    </source>
</evidence>
<keyword evidence="3" id="KW-0547">Nucleotide-binding</keyword>
<dbReference type="PROSITE" id="PS50011">
    <property type="entry name" value="PROTEIN_KINASE_DOM"/>
    <property type="match status" value="1"/>
</dbReference>
<dbReference type="PANTHER" id="PTHR46716">
    <property type="entry name" value="MITOGEN-ACTIVATED PROTEIN KINASE KINASE KINASE 7"/>
    <property type="match status" value="1"/>
</dbReference>
<feature type="domain" description="Protein kinase" evidence="6">
    <location>
        <begin position="1"/>
        <end position="340"/>
    </location>
</feature>
<proteinExistence type="predicted"/>
<evidence type="ECO:0000256" key="5">
    <source>
        <dbReference type="ARBA" id="ARBA00022840"/>
    </source>
</evidence>
<gene>
    <name evidence="7" type="ORF">Glove_220g27</name>
</gene>